<evidence type="ECO:0000313" key="1">
    <source>
        <dbReference type="EMBL" id="MEE6259106.1"/>
    </source>
</evidence>
<keyword evidence="2" id="KW-1185">Reference proteome</keyword>
<reference evidence="1 2" key="1">
    <citation type="submission" date="2024-01" db="EMBL/GenBank/DDBJ databases">
        <title>Genome insights into Plantactinospora sonchi sp. nov.</title>
        <authorList>
            <person name="Wang L."/>
        </authorList>
    </citation>
    <scope>NUCLEOTIDE SEQUENCE [LARGE SCALE GENOMIC DNA]</scope>
    <source>
        <strain evidence="1 2">NEAU-QY2</strain>
    </source>
</reference>
<comment type="caution">
    <text evidence="1">The sequence shown here is derived from an EMBL/GenBank/DDBJ whole genome shotgun (WGS) entry which is preliminary data.</text>
</comment>
<dbReference type="RefSeq" id="WP_331214236.1">
    <property type="nucleotide sequence ID" value="NZ_JAZGQK010000008.1"/>
</dbReference>
<dbReference type="Proteomes" id="UP001332243">
    <property type="component" value="Unassembled WGS sequence"/>
</dbReference>
<gene>
    <name evidence="1" type="ORF">V1633_11480</name>
</gene>
<evidence type="ECO:0008006" key="3">
    <source>
        <dbReference type="Google" id="ProtNLM"/>
    </source>
</evidence>
<name>A0ABU7RRI1_9ACTN</name>
<accession>A0ABU7RRI1</accession>
<proteinExistence type="predicted"/>
<organism evidence="1 2">
    <name type="scientific">Plantactinospora sonchi</name>
    <dbReference type="NCBI Taxonomy" id="1544735"/>
    <lineage>
        <taxon>Bacteria</taxon>
        <taxon>Bacillati</taxon>
        <taxon>Actinomycetota</taxon>
        <taxon>Actinomycetes</taxon>
        <taxon>Micromonosporales</taxon>
        <taxon>Micromonosporaceae</taxon>
        <taxon>Plantactinospora</taxon>
    </lineage>
</organism>
<evidence type="ECO:0000313" key="2">
    <source>
        <dbReference type="Proteomes" id="UP001332243"/>
    </source>
</evidence>
<protein>
    <recommendedName>
        <fullName evidence="3">RING-type E3 ubiquitin transferase</fullName>
    </recommendedName>
</protein>
<dbReference type="EMBL" id="JAZGQK010000008">
    <property type="protein sequence ID" value="MEE6259106.1"/>
    <property type="molecule type" value="Genomic_DNA"/>
</dbReference>
<sequence>MRLLVWWIWVGALSSGIAAARVALRWWLIGRRPVLTCAEFASARPGTRVVVVGRTAAGPVITAARSGRACVGYQSVRSHDHVVNDNYTETTTDADAESGDTRLHGDVGDAPIHLARPVRTRKLFLFNSAMMVLSARDEDPRNDFHDQRIEQEFIVPADRPVVAAGVVAADGDPRVVFLDGDDWPNGTAQGRAGAVARRFARDVAVLLCTALALTGLATALSQVGGN</sequence>